<feature type="transmembrane region" description="Helical" evidence="1">
    <location>
        <begin position="40"/>
        <end position="58"/>
    </location>
</feature>
<keyword evidence="1" id="KW-0812">Transmembrane</keyword>
<accession>A0A914CQR2</accession>
<evidence type="ECO:0000256" key="1">
    <source>
        <dbReference type="SAM" id="Phobius"/>
    </source>
</evidence>
<dbReference type="Proteomes" id="UP000887540">
    <property type="component" value="Unplaced"/>
</dbReference>
<keyword evidence="1" id="KW-1133">Transmembrane helix</keyword>
<organism evidence="2 3">
    <name type="scientific">Acrobeloides nanus</name>
    <dbReference type="NCBI Taxonomy" id="290746"/>
    <lineage>
        <taxon>Eukaryota</taxon>
        <taxon>Metazoa</taxon>
        <taxon>Ecdysozoa</taxon>
        <taxon>Nematoda</taxon>
        <taxon>Chromadorea</taxon>
        <taxon>Rhabditida</taxon>
        <taxon>Tylenchina</taxon>
        <taxon>Cephalobomorpha</taxon>
        <taxon>Cephaloboidea</taxon>
        <taxon>Cephalobidae</taxon>
        <taxon>Acrobeloides</taxon>
    </lineage>
</organism>
<protein>
    <submittedName>
        <fullName evidence="3">Uncharacterized protein</fullName>
    </submittedName>
</protein>
<keyword evidence="1" id="KW-0472">Membrane</keyword>
<dbReference type="WBParaSite" id="ACRNAN_scaffold13421.g30535.t1">
    <property type="protein sequence ID" value="ACRNAN_scaffold13421.g30535.t1"/>
    <property type="gene ID" value="ACRNAN_scaffold13421.g30535"/>
</dbReference>
<dbReference type="AlphaFoldDB" id="A0A914CQR2"/>
<proteinExistence type="predicted"/>
<sequence>MAGIMVEEKLPNGTRLCCFSEGKYESIDVLKDEKERSENFWFYMKIGSLIGVGGFIIWKKTDHFKTL</sequence>
<evidence type="ECO:0000313" key="3">
    <source>
        <dbReference type="WBParaSite" id="ACRNAN_scaffold13421.g30535.t1"/>
    </source>
</evidence>
<name>A0A914CQR2_9BILA</name>
<reference evidence="3" key="1">
    <citation type="submission" date="2022-11" db="UniProtKB">
        <authorList>
            <consortium name="WormBaseParasite"/>
        </authorList>
    </citation>
    <scope>IDENTIFICATION</scope>
</reference>
<evidence type="ECO:0000313" key="2">
    <source>
        <dbReference type="Proteomes" id="UP000887540"/>
    </source>
</evidence>
<keyword evidence="2" id="KW-1185">Reference proteome</keyword>